<name>A0A0V1KD46_TRIPS</name>
<dbReference type="Proteomes" id="UP000054805">
    <property type="component" value="Unassembled WGS sequence"/>
</dbReference>
<keyword evidence="4" id="KW-1185">Reference proteome</keyword>
<evidence type="ECO:0000313" key="2">
    <source>
        <dbReference type="EMBL" id="KRZ03831.1"/>
    </source>
</evidence>
<sequence>MPSLKREAKWRGKAAANTGLSADSEGRANSPGEETDEPARGSGSLHICKMCAVIISVVRKNYIHYCSVKVSFNTSQERYNNYYYPSNNRWAGRNSVFCLENSEALKK</sequence>
<proteinExistence type="predicted"/>
<dbReference type="EMBL" id="JYDS01000517">
    <property type="protein sequence ID" value="KRZ03831.1"/>
    <property type="molecule type" value="Genomic_DNA"/>
</dbReference>
<feature type="compositionally biased region" description="Basic and acidic residues" evidence="1">
    <location>
        <begin position="1"/>
        <end position="10"/>
    </location>
</feature>
<comment type="caution">
    <text evidence="3">The sequence shown here is derived from an EMBL/GenBank/DDBJ whole genome shotgun (WGS) entry which is preliminary data.</text>
</comment>
<evidence type="ECO:0000313" key="5">
    <source>
        <dbReference type="Proteomes" id="UP000054826"/>
    </source>
</evidence>
<feature type="region of interest" description="Disordered" evidence="1">
    <location>
        <begin position="1"/>
        <end position="43"/>
    </location>
</feature>
<gene>
    <name evidence="2" type="ORF">T4B_988</name>
    <name evidence="3" type="ORF">T4C_6997</name>
</gene>
<evidence type="ECO:0000313" key="4">
    <source>
        <dbReference type="Proteomes" id="UP000054805"/>
    </source>
</evidence>
<dbReference type="AlphaFoldDB" id="A0A0V1KD46"/>
<dbReference type="EMBL" id="JYDV01000003">
    <property type="protein sequence ID" value="KRZ45123.1"/>
    <property type="molecule type" value="Genomic_DNA"/>
</dbReference>
<evidence type="ECO:0000256" key="1">
    <source>
        <dbReference type="SAM" id="MobiDB-lite"/>
    </source>
</evidence>
<dbReference type="Proteomes" id="UP000054826">
    <property type="component" value="Unassembled WGS sequence"/>
</dbReference>
<evidence type="ECO:0000313" key="3">
    <source>
        <dbReference type="EMBL" id="KRZ45123.1"/>
    </source>
</evidence>
<organism evidence="3 5">
    <name type="scientific">Trichinella pseudospiralis</name>
    <name type="common">Parasitic roundworm</name>
    <dbReference type="NCBI Taxonomy" id="6337"/>
    <lineage>
        <taxon>Eukaryota</taxon>
        <taxon>Metazoa</taxon>
        <taxon>Ecdysozoa</taxon>
        <taxon>Nematoda</taxon>
        <taxon>Enoplea</taxon>
        <taxon>Dorylaimia</taxon>
        <taxon>Trichinellida</taxon>
        <taxon>Trichinellidae</taxon>
        <taxon>Trichinella</taxon>
    </lineage>
</organism>
<accession>A0A0V1KD46</accession>
<protein>
    <submittedName>
        <fullName evidence="3">Uncharacterized protein</fullName>
    </submittedName>
</protein>
<reference evidence="4 5" key="1">
    <citation type="submission" date="2015-01" db="EMBL/GenBank/DDBJ databases">
        <title>Evolution of Trichinella species and genotypes.</title>
        <authorList>
            <person name="Korhonen P.K."/>
            <person name="Edoardo P."/>
            <person name="Giuseppe L.R."/>
            <person name="Gasser R.B."/>
        </authorList>
    </citation>
    <scope>NUCLEOTIDE SEQUENCE [LARGE SCALE GENOMIC DNA]</scope>
    <source>
        <strain evidence="3">ISS176</strain>
        <strain evidence="2">ISS588</strain>
    </source>
</reference>